<feature type="compositionally biased region" description="Low complexity" evidence="1">
    <location>
        <begin position="32"/>
        <end position="45"/>
    </location>
</feature>
<accession>A0A8J4VUQ8</accession>
<sequence>MAFLLNKTSIASHFRSHSQVLRTSSLLDSLSSSFRSSNFSHSSRLPHLARGSRESPLGRGPGFEAIQIP</sequence>
<name>A0A8J4VUQ8_9ROSI</name>
<evidence type="ECO:0000313" key="3">
    <source>
        <dbReference type="Proteomes" id="UP000737018"/>
    </source>
</evidence>
<evidence type="ECO:0000256" key="1">
    <source>
        <dbReference type="SAM" id="MobiDB-lite"/>
    </source>
</evidence>
<organism evidence="2 3">
    <name type="scientific">Castanea mollissima</name>
    <name type="common">Chinese chestnut</name>
    <dbReference type="NCBI Taxonomy" id="60419"/>
    <lineage>
        <taxon>Eukaryota</taxon>
        <taxon>Viridiplantae</taxon>
        <taxon>Streptophyta</taxon>
        <taxon>Embryophyta</taxon>
        <taxon>Tracheophyta</taxon>
        <taxon>Spermatophyta</taxon>
        <taxon>Magnoliopsida</taxon>
        <taxon>eudicotyledons</taxon>
        <taxon>Gunneridae</taxon>
        <taxon>Pentapetalae</taxon>
        <taxon>rosids</taxon>
        <taxon>fabids</taxon>
        <taxon>Fagales</taxon>
        <taxon>Fagaceae</taxon>
        <taxon>Castanea</taxon>
    </lineage>
</organism>
<dbReference type="EMBL" id="JRKL02000461">
    <property type="protein sequence ID" value="KAF3971157.1"/>
    <property type="molecule type" value="Genomic_DNA"/>
</dbReference>
<proteinExistence type="predicted"/>
<gene>
    <name evidence="2" type="ORF">CMV_005208</name>
</gene>
<evidence type="ECO:0000313" key="2">
    <source>
        <dbReference type="EMBL" id="KAF3971157.1"/>
    </source>
</evidence>
<feature type="region of interest" description="Disordered" evidence="1">
    <location>
        <begin position="32"/>
        <end position="69"/>
    </location>
</feature>
<dbReference type="AlphaFoldDB" id="A0A8J4VUQ8"/>
<keyword evidence="3" id="KW-1185">Reference proteome</keyword>
<comment type="caution">
    <text evidence="2">The sequence shown here is derived from an EMBL/GenBank/DDBJ whole genome shotgun (WGS) entry which is preliminary data.</text>
</comment>
<protein>
    <submittedName>
        <fullName evidence="2">Uncharacterized protein</fullName>
    </submittedName>
</protein>
<dbReference type="Proteomes" id="UP000737018">
    <property type="component" value="Unassembled WGS sequence"/>
</dbReference>
<reference evidence="2" key="1">
    <citation type="submission" date="2020-03" db="EMBL/GenBank/DDBJ databases">
        <title>Castanea mollissima Vanexum genome sequencing.</title>
        <authorList>
            <person name="Staton M."/>
        </authorList>
    </citation>
    <scope>NUCLEOTIDE SEQUENCE</scope>
    <source>
        <tissue evidence="2">Leaf</tissue>
    </source>
</reference>